<evidence type="ECO:0000256" key="1">
    <source>
        <dbReference type="SAM" id="Phobius"/>
    </source>
</evidence>
<name>M1D485_SOLTU</name>
<dbReference type="EnsemblPlants" id="PGSC0003DMT400080972">
    <property type="protein sequence ID" value="PGSC0003DMT400080972"/>
    <property type="gene ID" value="PGSC0003DMG400031545"/>
</dbReference>
<keyword evidence="1" id="KW-1133">Transmembrane helix</keyword>
<keyword evidence="3" id="KW-1185">Reference proteome</keyword>
<dbReference type="Gramene" id="PGSC0003DMT400080972">
    <property type="protein sequence ID" value="PGSC0003DMT400080972"/>
    <property type="gene ID" value="PGSC0003DMG400031545"/>
</dbReference>
<organism evidence="2 3">
    <name type="scientific">Solanum tuberosum</name>
    <name type="common">Potato</name>
    <dbReference type="NCBI Taxonomy" id="4113"/>
    <lineage>
        <taxon>Eukaryota</taxon>
        <taxon>Viridiplantae</taxon>
        <taxon>Streptophyta</taxon>
        <taxon>Embryophyta</taxon>
        <taxon>Tracheophyta</taxon>
        <taxon>Spermatophyta</taxon>
        <taxon>Magnoliopsida</taxon>
        <taxon>eudicotyledons</taxon>
        <taxon>Gunneridae</taxon>
        <taxon>Pentapetalae</taxon>
        <taxon>asterids</taxon>
        <taxon>lamiids</taxon>
        <taxon>Solanales</taxon>
        <taxon>Solanaceae</taxon>
        <taxon>Solanoideae</taxon>
        <taxon>Solaneae</taxon>
        <taxon>Solanum</taxon>
    </lineage>
</organism>
<keyword evidence="1" id="KW-0472">Membrane</keyword>
<proteinExistence type="predicted"/>
<keyword evidence="1" id="KW-0812">Transmembrane</keyword>
<evidence type="ECO:0000313" key="3">
    <source>
        <dbReference type="Proteomes" id="UP000011115"/>
    </source>
</evidence>
<dbReference type="InParanoid" id="M1D485"/>
<dbReference type="PaxDb" id="4113-PGSC0003DMT400080972"/>
<sequence>MGTSVVQLYFAVPEYYYLLFLRIIKKKHIKKKWGASSIKISTSLFAQIAYLYDQRW</sequence>
<feature type="transmembrane region" description="Helical" evidence="1">
    <location>
        <begin position="6"/>
        <end position="24"/>
    </location>
</feature>
<dbReference type="HOGENOM" id="CLU_3017998_0_0_1"/>
<protein>
    <submittedName>
        <fullName evidence="2">Uncharacterized protein</fullName>
    </submittedName>
</protein>
<dbReference type="Proteomes" id="UP000011115">
    <property type="component" value="Unassembled WGS sequence"/>
</dbReference>
<dbReference type="AlphaFoldDB" id="M1D485"/>
<evidence type="ECO:0000313" key="2">
    <source>
        <dbReference type="EnsemblPlants" id="PGSC0003DMT400080972"/>
    </source>
</evidence>
<accession>M1D485</accession>
<reference evidence="2" key="2">
    <citation type="submission" date="2015-06" db="UniProtKB">
        <authorList>
            <consortium name="EnsemblPlants"/>
        </authorList>
    </citation>
    <scope>IDENTIFICATION</scope>
    <source>
        <strain evidence="2">DM1-3 516 R44</strain>
    </source>
</reference>
<reference evidence="3" key="1">
    <citation type="journal article" date="2011" name="Nature">
        <title>Genome sequence and analysis of the tuber crop potato.</title>
        <authorList>
            <consortium name="The Potato Genome Sequencing Consortium"/>
        </authorList>
    </citation>
    <scope>NUCLEOTIDE SEQUENCE [LARGE SCALE GENOMIC DNA]</scope>
    <source>
        <strain evidence="3">cv. DM1-3 516 R44</strain>
    </source>
</reference>